<proteinExistence type="inferred from homology"/>
<evidence type="ECO:0000256" key="1">
    <source>
        <dbReference type="ARBA" id="ARBA00009375"/>
    </source>
</evidence>
<dbReference type="GO" id="GO:0003723">
    <property type="term" value="F:RNA binding"/>
    <property type="evidence" value="ECO:0007669"/>
    <property type="project" value="InterPro"/>
</dbReference>
<keyword evidence="2" id="KW-0819">tRNA processing</keyword>
<dbReference type="EMBL" id="BFAD01000010">
    <property type="protein sequence ID" value="GBE87086.1"/>
    <property type="molecule type" value="Genomic_DNA"/>
</dbReference>
<dbReference type="Proteomes" id="UP000287166">
    <property type="component" value="Unassembled WGS sequence"/>
</dbReference>
<dbReference type="PANTHER" id="PTHR11142">
    <property type="entry name" value="PSEUDOURIDYLATE SYNTHASE"/>
    <property type="match status" value="1"/>
</dbReference>
<dbReference type="Gene3D" id="3.30.70.660">
    <property type="entry name" value="Pseudouridine synthase I, catalytic domain, C-terminal subdomain"/>
    <property type="match status" value="1"/>
</dbReference>
<evidence type="ECO:0000256" key="2">
    <source>
        <dbReference type="ARBA" id="ARBA00022694"/>
    </source>
</evidence>
<name>A0A401GXY6_9APHY</name>
<dbReference type="PANTHER" id="PTHR11142:SF5">
    <property type="entry name" value="TRNA PSEUDOURIDINE(38_39) SYNTHASE"/>
    <property type="match status" value="1"/>
</dbReference>
<dbReference type="Gene3D" id="3.30.70.580">
    <property type="entry name" value="Pseudouridine synthase I, catalytic domain, N-terminal subdomain"/>
    <property type="match status" value="1"/>
</dbReference>
<evidence type="ECO:0000259" key="5">
    <source>
        <dbReference type="Pfam" id="PF01416"/>
    </source>
</evidence>
<accession>A0A401GXY6</accession>
<dbReference type="InParanoid" id="A0A401GXY6"/>
<sequence length="521" mass="58039">MQSSPSAASTYDSWTREELIARLRQIDTTIHRQPAHRRSPTRPPKQFDYAAQPRRKIALKFTYDGSHYSGLEFQKTPSPLPTVESVLFDALVRTRLVDPKGGFTGCGWEKCGRTDRGVSAAGQVVSFWVRSALPEFLRPSDQDEQNKQDAASDMHDANENVEAVYDVDGALEGASDGPGLEGDFQLMADWDEPRNTSQSSVPPKPCTELHYISSLNNVLPPTIRIIAWSPVSDEFSARFSCRYRHYKYFFDPKGLDVSAMRDATQCFVGEHDFRNFCKIDASKQLTSFVRNVLSAEINVVNDSVYVLDLVGASFLYNQVRHIMAILFLVGTGMERPLVVNALFNTDAANPLPAAKGGEAAPPVVPSKPGYQIADPLPLMLWECGYDETAVRWRADAQDDETAVDGQRSYSNNLIQMLQSLHQRSVIHATLDAHFLRAASRYHSAPPQYFPVSHPRSSPILPGTVLRFPIGAGALRQEGNYVPLLQRPRAATAEEINEKWKANKDAKTASRRIDEPPEDGDE</sequence>
<dbReference type="InterPro" id="IPR020095">
    <property type="entry name" value="PsdUridine_synth_TruA_C"/>
</dbReference>
<dbReference type="GO" id="GO:0005737">
    <property type="term" value="C:cytoplasm"/>
    <property type="evidence" value="ECO:0007669"/>
    <property type="project" value="TreeGrafter"/>
</dbReference>
<dbReference type="OrthoDB" id="25767at2759"/>
<feature type="region of interest" description="Disordered" evidence="4">
    <location>
        <begin position="495"/>
        <end position="521"/>
    </location>
</feature>
<organism evidence="6 7">
    <name type="scientific">Sparassis crispa</name>
    <dbReference type="NCBI Taxonomy" id="139825"/>
    <lineage>
        <taxon>Eukaryota</taxon>
        <taxon>Fungi</taxon>
        <taxon>Dikarya</taxon>
        <taxon>Basidiomycota</taxon>
        <taxon>Agaricomycotina</taxon>
        <taxon>Agaricomycetes</taxon>
        <taxon>Polyporales</taxon>
        <taxon>Sparassidaceae</taxon>
        <taxon>Sparassis</taxon>
    </lineage>
</organism>
<comment type="similarity">
    <text evidence="1">Belongs to the tRNA pseudouridine synthase TruA family.</text>
</comment>
<dbReference type="RefSeq" id="XP_027617999.1">
    <property type="nucleotide sequence ID" value="XM_027762198.1"/>
</dbReference>
<keyword evidence="3" id="KW-0413">Isomerase</keyword>
<dbReference type="GO" id="GO:0009982">
    <property type="term" value="F:pseudouridine synthase activity"/>
    <property type="evidence" value="ECO:0007669"/>
    <property type="project" value="InterPro"/>
</dbReference>
<reference evidence="6 7" key="1">
    <citation type="journal article" date="2018" name="Sci. Rep.">
        <title>Genome sequence of the cauliflower mushroom Sparassis crispa (Hanabiratake) and its association with beneficial usage.</title>
        <authorList>
            <person name="Kiyama R."/>
            <person name="Furutani Y."/>
            <person name="Kawaguchi K."/>
            <person name="Nakanishi T."/>
        </authorList>
    </citation>
    <scope>NUCLEOTIDE SEQUENCE [LARGE SCALE GENOMIC DNA]</scope>
</reference>
<dbReference type="STRING" id="139825.A0A401GXY6"/>
<evidence type="ECO:0000256" key="4">
    <source>
        <dbReference type="SAM" id="MobiDB-lite"/>
    </source>
</evidence>
<dbReference type="SUPFAM" id="SSF55120">
    <property type="entry name" value="Pseudouridine synthase"/>
    <property type="match status" value="1"/>
</dbReference>
<evidence type="ECO:0000313" key="6">
    <source>
        <dbReference type="EMBL" id="GBE87086.1"/>
    </source>
</evidence>
<dbReference type="GO" id="GO:0005634">
    <property type="term" value="C:nucleus"/>
    <property type="evidence" value="ECO:0007669"/>
    <property type="project" value="TreeGrafter"/>
</dbReference>
<evidence type="ECO:0000256" key="3">
    <source>
        <dbReference type="ARBA" id="ARBA00023235"/>
    </source>
</evidence>
<keyword evidence="7" id="KW-1185">Reference proteome</keyword>
<comment type="caution">
    <text evidence="6">The sequence shown here is derived from an EMBL/GenBank/DDBJ whole genome shotgun (WGS) entry which is preliminary data.</text>
</comment>
<feature type="domain" description="Pseudouridine synthase I TruA alpha/beta" evidence="5">
    <location>
        <begin position="263"/>
        <end position="386"/>
    </location>
</feature>
<dbReference type="HAMAP" id="MF_00171">
    <property type="entry name" value="TruA"/>
    <property type="match status" value="1"/>
</dbReference>
<dbReference type="InterPro" id="IPR020097">
    <property type="entry name" value="PsdUridine_synth_TruA_a/b_dom"/>
</dbReference>
<dbReference type="InterPro" id="IPR020103">
    <property type="entry name" value="PsdUridine_synth_cat_dom_sf"/>
</dbReference>
<dbReference type="InterPro" id="IPR020094">
    <property type="entry name" value="TruA/RsuA/RluB/E/F_N"/>
</dbReference>
<dbReference type="AlphaFoldDB" id="A0A401GXY6"/>
<dbReference type="GO" id="GO:1990481">
    <property type="term" value="P:mRNA pseudouridine synthesis"/>
    <property type="evidence" value="ECO:0007669"/>
    <property type="project" value="TreeGrafter"/>
</dbReference>
<dbReference type="FunCoup" id="A0A401GXY6">
    <property type="interactions" value="531"/>
</dbReference>
<gene>
    <name evidence="6" type="ORF">SCP_1003330</name>
</gene>
<dbReference type="GeneID" id="38784003"/>
<feature type="compositionally biased region" description="Basic and acidic residues" evidence="4">
    <location>
        <begin position="495"/>
        <end position="514"/>
    </location>
</feature>
<dbReference type="GO" id="GO:0031119">
    <property type="term" value="P:tRNA pseudouridine synthesis"/>
    <property type="evidence" value="ECO:0007669"/>
    <property type="project" value="TreeGrafter"/>
</dbReference>
<dbReference type="InterPro" id="IPR001406">
    <property type="entry name" value="PsdUridine_synth_TruA"/>
</dbReference>
<feature type="region of interest" description="Disordered" evidence="4">
    <location>
        <begin position="27"/>
        <end position="48"/>
    </location>
</feature>
<dbReference type="Pfam" id="PF01416">
    <property type="entry name" value="PseudoU_synth_1"/>
    <property type="match status" value="1"/>
</dbReference>
<evidence type="ECO:0000313" key="7">
    <source>
        <dbReference type="Proteomes" id="UP000287166"/>
    </source>
</evidence>
<protein>
    <submittedName>
        <fullName evidence="6">tRNA pseudouridine(38/39) synthase</fullName>
    </submittedName>
</protein>